<gene>
    <name evidence="3" type="ORF">OP8BY_0580</name>
</gene>
<dbReference type="PANTHER" id="PTHR43674">
    <property type="entry name" value="NITRILASE C965.09-RELATED"/>
    <property type="match status" value="1"/>
</dbReference>
<dbReference type="GO" id="GO:0016811">
    <property type="term" value="F:hydrolase activity, acting on carbon-nitrogen (but not peptide) bonds, in linear amides"/>
    <property type="evidence" value="ECO:0007669"/>
    <property type="project" value="UniProtKB-ARBA"/>
</dbReference>
<dbReference type="Gene3D" id="3.60.110.10">
    <property type="entry name" value="Carbon-nitrogen hydrolase"/>
    <property type="match status" value="1"/>
</dbReference>
<accession>A0A3E2BKH3</accession>
<comment type="caution">
    <text evidence="3">The sequence shown here is derived from an EMBL/GenBank/DDBJ whole genome shotgun (WGS) entry which is preliminary data.</text>
</comment>
<dbReference type="Pfam" id="PF00795">
    <property type="entry name" value="CN_hydrolase"/>
    <property type="match status" value="1"/>
</dbReference>
<dbReference type="InterPro" id="IPR036526">
    <property type="entry name" value="C-N_Hydrolase_sf"/>
</dbReference>
<dbReference type="AlphaFoldDB" id="A0A3E2BKH3"/>
<reference evidence="3 4" key="1">
    <citation type="submission" date="2018-08" db="EMBL/GenBank/DDBJ databases">
        <title>Genome analysis of the thermophilic bacterium of the candidate phylum Aminicenantes from deep subsurface aquifer revealed its physiology and ecological role.</title>
        <authorList>
            <person name="Kadnikov V.V."/>
            <person name="Mardanov A.V."/>
            <person name="Beletsky A.V."/>
            <person name="Karnachuk O.V."/>
            <person name="Ravin N.V."/>
        </authorList>
    </citation>
    <scope>NUCLEOTIDE SEQUENCE [LARGE SCALE GENOMIC DNA]</scope>
    <source>
        <strain evidence="3">BY38</strain>
    </source>
</reference>
<evidence type="ECO:0000313" key="4">
    <source>
        <dbReference type="Proteomes" id="UP000257323"/>
    </source>
</evidence>
<keyword evidence="1" id="KW-0378">Hydrolase</keyword>
<dbReference type="CDD" id="cd07197">
    <property type="entry name" value="nitrilase"/>
    <property type="match status" value="1"/>
</dbReference>
<evidence type="ECO:0000259" key="2">
    <source>
        <dbReference type="PROSITE" id="PS50263"/>
    </source>
</evidence>
<dbReference type="SUPFAM" id="SSF56317">
    <property type="entry name" value="Carbon-nitrogen hydrolase"/>
    <property type="match status" value="1"/>
</dbReference>
<dbReference type="Proteomes" id="UP000257323">
    <property type="component" value="Unassembled WGS sequence"/>
</dbReference>
<proteinExistence type="predicted"/>
<sequence length="276" mass="30397">MNQKKTIRIALIQQKNTLDREKNLARGLDALDRAASAGAGLIVFPELSFLPFLPQHPAGPGYREWAETVPGPTTELISRKAAERRVVVIFNLLEIHDGKTYDSSPVIDSDGRLVGVNRMVHVMEAPGFHEKGYYHPGDLGAGVFETAAGRIGVAICYDRHFPEYMRGLALKGAELVVTPQAGAKGEWPAGLFEAELQVAAFQNGYFCALANRVGKEEVVEFDGGSFVVDPSGQVIARAEKEREDILLAEINFGLIDNCPARRHFIPDRRPEVYQKL</sequence>
<protein>
    <submittedName>
        <fullName evidence="3">N-carbamoylputrescine amidase</fullName>
    </submittedName>
</protein>
<dbReference type="PANTHER" id="PTHR43674:SF2">
    <property type="entry name" value="BETA-UREIDOPROPIONASE"/>
    <property type="match status" value="1"/>
</dbReference>
<organism evidence="3 4">
    <name type="scientific">Candidatus Saccharicenans subterraneus</name>
    <dbReference type="NCBI Taxonomy" id="2508984"/>
    <lineage>
        <taxon>Bacteria</taxon>
        <taxon>Candidatus Aminicenantota</taxon>
        <taxon>Candidatus Aminicenantia</taxon>
        <taxon>Candidatus Aminicenantales</taxon>
        <taxon>Candidatus Saccharicenantaceae</taxon>
        <taxon>Candidatus Saccharicenans</taxon>
    </lineage>
</organism>
<dbReference type="EMBL" id="QUAH01000012">
    <property type="protein sequence ID" value="RFT15116.1"/>
    <property type="molecule type" value="Genomic_DNA"/>
</dbReference>
<name>A0A3E2BKH3_9BACT</name>
<feature type="domain" description="CN hydrolase" evidence="2">
    <location>
        <begin position="7"/>
        <end position="252"/>
    </location>
</feature>
<dbReference type="PROSITE" id="PS50263">
    <property type="entry name" value="CN_HYDROLASE"/>
    <property type="match status" value="1"/>
</dbReference>
<dbReference type="InterPro" id="IPR050345">
    <property type="entry name" value="Aliph_Amidase/BUP"/>
</dbReference>
<evidence type="ECO:0000256" key="1">
    <source>
        <dbReference type="ARBA" id="ARBA00022801"/>
    </source>
</evidence>
<dbReference type="InterPro" id="IPR003010">
    <property type="entry name" value="C-N_Hydrolase"/>
</dbReference>
<evidence type="ECO:0000313" key="3">
    <source>
        <dbReference type="EMBL" id="RFT15116.1"/>
    </source>
</evidence>